<dbReference type="CDD" id="cd11875">
    <property type="entry name" value="SH3_CD2AP-like_3"/>
    <property type="match status" value="1"/>
</dbReference>
<reference evidence="6 7" key="1">
    <citation type="journal article" date="2018" name="Nat. Ecol. Evol.">
        <title>Genomic signatures of mitonuclear coevolution across populations of Tigriopus californicus.</title>
        <authorList>
            <person name="Barreto F.S."/>
            <person name="Watson E.T."/>
            <person name="Lima T.G."/>
            <person name="Willett C.S."/>
            <person name="Edmands S."/>
            <person name="Li W."/>
            <person name="Burton R.S."/>
        </authorList>
    </citation>
    <scope>NUCLEOTIDE SEQUENCE [LARGE SCALE GENOMIC DNA]</scope>
    <source>
        <strain evidence="6 7">San Diego</strain>
    </source>
</reference>
<proteinExistence type="predicted"/>
<evidence type="ECO:0000259" key="5">
    <source>
        <dbReference type="PROSITE" id="PS50002"/>
    </source>
</evidence>
<feature type="region of interest" description="Disordered" evidence="4">
    <location>
        <begin position="746"/>
        <end position="1071"/>
    </location>
</feature>
<gene>
    <name evidence="6" type="ORF">TCAL_00162</name>
</gene>
<dbReference type="OMA" id="THKSEMS"/>
<feature type="domain" description="SH3" evidence="5">
    <location>
        <begin position="1"/>
        <end position="58"/>
    </location>
</feature>
<sequence length="1159" mass="125561">MVDVEVEFDYDAELPDELTIRSGQLITDVKQMDGGWWEGTLKGKRGVFPDNFVKRQTSLLSLLSLKSLNRKSVSRCSSLKTNEPEDAPPQTSRFSSSVKLLKPFLSLDYSKKRWAGSCDTGLNCDHIVHLRGFQRRGTVYHNQNPHQPLRTSASTSTLLIGNNHLSLPQEIATTCDRKLEVVSKSDMKAQQKPSLSLSSSVDDGLNDDESDDIDSEVKLRPKLQTSSSKSGPIAKRQCRVLFSYAPAHEDELELQMDEVIDFLGEVEDGWWRGALNGKTGVFPSNFVEMVNSPGTGEPSLKTPPAVENILESKNKKNDPNLKEPARVDIVEASRAKISNLIQEAESKAKPGRLPISAFENKPSNSASPKKEAQSRPSFALGLVASLGGGKTNVTPVSAVNTVVIENHNLLKKSTKPASNDPAQHPLKGAERRQSPLGRESNPDLKNSTSSTSSNNVSNISAPRLPPKPVKEQCVVQFPYTALNEDELTLAEGQVVSIITKEVEDKGWWKGELEGKVGVFPDNFVKLLPSSGTNTTNGSFEELGVKAPNALKKPQRPPGSPTLKSNQQKKSGGGGGSSSTQNARQMERKLSSTSSSMDENSRGSREQLDEPDVSLPAPKKVITSSVRERSKRLFNTSKDNLNSGPDSSKRNSFGKANPPPRPKPPSASAKPVASTPTAPATVANIKPISSTFNKVTAAVTSKLAGSVGHKAQGLPSSANRHQSLPVTAQETMGVLLDNELDCVERNERLAHPTAGRAKAPKRRPPSSIFVKEADVLGGLTNGSHSSSSSDSLQKQKSNEDLTKASPPKDSVKMASAKKQPPPKPPVSVSATVVVPATVLTTANPENNKGERIIAPKVEETEKPFWLEELSRKQANRKSLLKEQQHNNHPSHQSNNSSGINSSEHASNKSKENEAPTDTNNHGAPLVPENKPVIPVKPSQIKDDVSSRKSIFLSSVKRPSSLTNHPNPEPKSLVTTTTTGSIDLSSQLAHTPPASSSTSSSTTCGSTTSVTTSCSSTTSSVTSSPEKVPQNHRGSLEKPLVSHVETNPKVVSKESKAADNDTHRPWTKSSSVKIEDSKRVKKTRDSVDNGVLAAKPDSDLDDLEKLALIDRVRRLEEVVKMMELTHKSEMSNMMSELQTERETRSNLEKELERFIRTSSIV</sequence>
<keyword evidence="7" id="KW-1185">Reference proteome</keyword>
<dbReference type="Proteomes" id="UP000318571">
    <property type="component" value="Chromosome 5"/>
</dbReference>
<evidence type="ECO:0000256" key="1">
    <source>
        <dbReference type="ARBA" id="ARBA00022443"/>
    </source>
</evidence>
<feature type="region of interest" description="Disordered" evidence="4">
    <location>
        <begin position="183"/>
        <end position="231"/>
    </location>
</feature>
<feature type="compositionally biased region" description="Low complexity" evidence="4">
    <location>
        <begin position="825"/>
        <end position="841"/>
    </location>
</feature>
<dbReference type="Pfam" id="PF14604">
    <property type="entry name" value="SH3_9"/>
    <property type="match status" value="3"/>
</dbReference>
<dbReference type="InterPro" id="IPR036028">
    <property type="entry name" value="SH3-like_dom_sf"/>
</dbReference>
<dbReference type="SMART" id="SM00326">
    <property type="entry name" value="SH3"/>
    <property type="match status" value="3"/>
</dbReference>
<dbReference type="GO" id="GO:0016477">
    <property type="term" value="P:cell migration"/>
    <property type="evidence" value="ECO:0007669"/>
    <property type="project" value="TreeGrafter"/>
</dbReference>
<dbReference type="CDD" id="cd11873">
    <property type="entry name" value="SH3_CD2AP-like_1"/>
    <property type="match status" value="1"/>
</dbReference>
<feature type="domain" description="SH3" evidence="5">
    <location>
        <begin position="468"/>
        <end position="529"/>
    </location>
</feature>
<feature type="compositionally biased region" description="Polar residues" evidence="4">
    <location>
        <begin position="946"/>
        <end position="964"/>
    </location>
</feature>
<dbReference type="STRING" id="6832.A0A553PI46"/>
<dbReference type="Gene3D" id="2.30.30.40">
    <property type="entry name" value="SH3 Domains"/>
    <property type="match status" value="3"/>
</dbReference>
<feature type="compositionally biased region" description="Polar residues" evidence="4">
    <location>
        <begin position="713"/>
        <end position="729"/>
    </location>
</feature>
<feature type="region of interest" description="Disordered" evidence="4">
    <location>
        <begin position="410"/>
        <end position="465"/>
    </location>
</feature>
<feature type="region of interest" description="Disordered" evidence="4">
    <location>
        <begin position="705"/>
        <end position="729"/>
    </location>
</feature>
<keyword evidence="3" id="KW-0175">Coiled coil</keyword>
<feature type="compositionally biased region" description="Acidic residues" evidence="4">
    <location>
        <begin position="204"/>
        <end position="214"/>
    </location>
</feature>
<feature type="compositionally biased region" description="Low complexity" evidence="4">
    <location>
        <begin position="993"/>
        <end position="1022"/>
    </location>
</feature>
<dbReference type="AlphaFoldDB" id="A0A553PI46"/>
<organism evidence="6 7">
    <name type="scientific">Tigriopus californicus</name>
    <name type="common">Marine copepod</name>
    <dbReference type="NCBI Taxonomy" id="6832"/>
    <lineage>
        <taxon>Eukaryota</taxon>
        <taxon>Metazoa</taxon>
        <taxon>Ecdysozoa</taxon>
        <taxon>Arthropoda</taxon>
        <taxon>Crustacea</taxon>
        <taxon>Multicrustacea</taxon>
        <taxon>Hexanauplia</taxon>
        <taxon>Copepoda</taxon>
        <taxon>Harpacticoida</taxon>
        <taxon>Harpacticidae</taxon>
        <taxon>Tigriopus</taxon>
    </lineage>
</organism>
<protein>
    <recommendedName>
        <fullName evidence="5">SH3 domain-containing protein</fullName>
    </recommendedName>
</protein>
<evidence type="ECO:0000256" key="4">
    <source>
        <dbReference type="SAM" id="MobiDB-lite"/>
    </source>
</evidence>
<dbReference type="CDD" id="cd11874">
    <property type="entry name" value="SH3_CD2AP-like_2"/>
    <property type="match status" value="1"/>
</dbReference>
<accession>A0A553PI46</accession>
<feature type="compositionally biased region" description="Low complexity" evidence="4">
    <location>
        <begin position="446"/>
        <end position="460"/>
    </location>
</feature>
<keyword evidence="1 2" id="KW-0728">SH3 domain</keyword>
<feature type="compositionally biased region" description="Polar residues" evidence="4">
    <location>
        <begin position="971"/>
        <end position="987"/>
    </location>
</feature>
<feature type="compositionally biased region" description="Basic and acidic residues" evidence="4">
    <location>
        <begin position="846"/>
        <end position="870"/>
    </location>
</feature>
<feature type="region of interest" description="Disordered" evidence="4">
    <location>
        <begin position="532"/>
        <end position="679"/>
    </location>
</feature>
<dbReference type="SUPFAM" id="SSF50044">
    <property type="entry name" value="SH3-domain"/>
    <property type="match status" value="3"/>
</dbReference>
<feature type="region of interest" description="Disordered" evidence="4">
    <location>
        <begin position="345"/>
        <end position="375"/>
    </location>
</feature>
<name>A0A553PI46_TIGCA</name>
<feature type="compositionally biased region" description="Low complexity" evidence="4">
    <location>
        <begin position="665"/>
        <end position="679"/>
    </location>
</feature>
<evidence type="ECO:0000256" key="2">
    <source>
        <dbReference type="PROSITE-ProRule" id="PRU00192"/>
    </source>
</evidence>
<dbReference type="PANTHER" id="PTHR14167">
    <property type="entry name" value="SH3 DOMAIN-CONTAINING"/>
    <property type="match status" value="1"/>
</dbReference>
<feature type="coiled-coil region" evidence="3">
    <location>
        <begin position="1128"/>
        <end position="1155"/>
    </location>
</feature>
<feature type="compositionally biased region" description="Basic and acidic residues" evidence="4">
    <location>
        <begin position="1049"/>
        <end position="1062"/>
    </location>
</feature>
<dbReference type="GO" id="GO:0007015">
    <property type="term" value="P:actin filament organization"/>
    <property type="evidence" value="ECO:0007669"/>
    <property type="project" value="TreeGrafter"/>
</dbReference>
<evidence type="ECO:0000313" key="6">
    <source>
        <dbReference type="EMBL" id="TRY77358.1"/>
    </source>
</evidence>
<dbReference type="PROSITE" id="PS50002">
    <property type="entry name" value="SH3"/>
    <property type="match status" value="3"/>
</dbReference>
<comment type="caution">
    <text evidence="6">The sequence shown here is derived from an EMBL/GenBank/DDBJ whole genome shotgun (WGS) entry which is preliminary data.</text>
</comment>
<dbReference type="InterPro" id="IPR050384">
    <property type="entry name" value="Endophilin_SH3RF"/>
</dbReference>
<dbReference type="EMBL" id="VCGU01000004">
    <property type="protein sequence ID" value="TRY77358.1"/>
    <property type="molecule type" value="Genomic_DNA"/>
</dbReference>
<dbReference type="PANTHER" id="PTHR14167:SF92">
    <property type="entry name" value="CIN85 AND CD2AP RELATED, ISOFORM J"/>
    <property type="match status" value="1"/>
</dbReference>
<feature type="compositionally biased region" description="Low complexity" evidence="4">
    <location>
        <begin position="885"/>
        <end position="896"/>
    </location>
</feature>
<feature type="compositionally biased region" description="Basic and acidic residues" evidence="4">
    <location>
        <begin position="598"/>
        <end position="607"/>
    </location>
</feature>
<evidence type="ECO:0000256" key="3">
    <source>
        <dbReference type="SAM" id="Coils"/>
    </source>
</evidence>
<evidence type="ECO:0000313" key="7">
    <source>
        <dbReference type="Proteomes" id="UP000318571"/>
    </source>
</evidence>
<dbReference type="InterPro" id="IPR001452">
    <property type="entry name" value="SH3_domain"/>
</dbReference>
<feature type="domain" description="SH3" evidence="5">
    <location>
        <begin position="233"/>
        <end position="292"/>
    </location>
</feature>
<feature type="compositionally biased region" description="Polar residues" evidence="4">
    <location>
        <begin position="632"/>
        <end position="645"/>
    </location>
</feature>